<evidence type="ECO:0000313" key="2">
    <source>
        <dbReference type="EMBL" id="GAI64992.1"/>
    </source>
</evidence>
<comment type="caution">
    <text evidence="2">The sequence shown here is derived from an EMBL/GenBank/DDBJ whole genome shotgun (WGS) entry which is preliminary data.</text>
</comment>
<keyword evidence="1" id="KW-0812">Transmembrane</keyword>
<evidence type="ECO:0000256" key="1">
    <source>
        <dbReference type="SAM" id="Phobius"/>
    </source>
</evidence>
<feature type="non-terminal residue" evidence="2">
    <location>
        <position position="1"/>
    </location>
</feature>
<dbReference type="AlphaFoldDB" id="X1Q967"/>
<gene>
    <name evidence="2" type="ORF">S12H4_02065</name>
</gene>
<keyword evidence="1" id="KW-1133">Transmembrane helix</keyword>
<keyword evidence="1" id="KW-0472">Membrane</keyword>
<protein>
    <submittedName>
        <fullName evidence="2">Uncharacterized protein</fullName>
    </submittedName>
</protein>
<organism evidence="2">
    <name type="scientific">marine sediment metagenome</name>
    <dbReference type="NCBI Taxonomy" id="412755"/>
    <lineage>
        <taxon>unclassified sequences</taxon>
        <taxon>metagenomes</taxon>
        <taxon>ecological metagenomes</taxon>
    </lineage>
</organism>
<proteinExistence type="predicted"/>
<accession>X1Q967</accession>
<feature type="transmembrane region" description="Helical" evidence="1">
    <location>
        <begin position="90"/>
        <end position="113"/>
    </location>
</feature>
<sequence>VSARVTNTTALDLSFRVKLYAVEDIYAVPAPGDLLDTFEETIGGGAYKTISGSFTMPAWDTTVLVMVHRFVVYWDYDNHASKVVSLKTKAALPTVVKALGICALAVLGIALVARGKKRRE</sequence>
<name>X1Q967_9ZZZZ</name>
<reference evidence="2" key="1">
    <citation type="journal article" date="2014" name="Front. Microbiol.">
        <title>High frequency of phylogenetically diverse reductive dehalogenase-homologous genes in deep subseafloor sedimentary metagenomes.</title>
        <authorList>
            <person name="Kawai M."/>
            <person name="Futagami T."/>
            <person name="Toyoda A."/>
            <person name="Takaki Y."/>
            <person name="Nishi S."/>
            <person name="Hori S."/>
            <person name="Arai W."/>
            <person name="Tsubouchi T."/>
            <person name="Morono Y."/>
            <person name="Uchiyama I."/>
            <person name="Ito T."/>
            <person name="Fujiyama A."/>
            <person name="Inagaki F."/>
            <person name="Takami H."/>
        </authorList>
    </citation>
    <scope>NUCLEOTIDE SEQUENCE</scope>
    <source>
        <strain evidence="2">Expedition CK06-06</strain>
    </source>
</reference>
<dbReference type="EMBL" id="BARW01000472">
    <property type="protein sequence ID" value="GAI64992.1"/>
    <property type="molecule type" value="Genomic_DNA"/>
</dbReference>